<feature type="repeat" description="PPR" evidence="2">
    <location>
        <begin position="96"/>
        <end position="130"/>
    </location>
</feature>
<dbReference type="FunFam" id="1.25.40.10:FF:000344">
    <property type="entry name" value="Pentatricopeptide repeat-containing protein"/>
    <property type="match status" value="1"/>
</dbReference>
<dbReference type="PANTHER" id="PTHR47926:SF493">
    <property type="entry name" value="PENTATRICOPEPTIDE REPEAT-CONTAINING PROTEIN"/>
    <property type="match status" value="1"/>
</dbReference>
<dbReference type="EMBL" id="NMUH01001699">
    <property type="protein sequence ID" value="MQL94653.1"/>
    <property type="molecule type" value="Genomic_DNA"/>
</dbReference>
<dbReference type="NCBIfam" id="TIGR00756">
    <property type="entry name" value="PPR"/>
    <property type="match status" value="5"/>
</dbReference>
<feature type="repeat" description="PPR" evidence="2">
    <location>
        <begin position="299"/>
        <end position="333"/>
    </location>
</feature>
<dbReference type="InterPro" id="IPR046848">
    <property type="entry name" value="E_motif"/>
</dbReference>
<dbReference type="PANTHER" id="PTHR47926">
    <property type="entry name" value="PENTATRICOPEPTIDE REPEAT-CONTAINING PROTEIN"/>
    <property type="match status" value="1"/>
</dbReference>
<dbReference type="FunFam" id="1.25.40.10:FF:000031">
    <property type="entry name" value="Pentatricopeptide repeat-containing protein mitochondrial"/>
    <property type="match status" value="1"/>
</dbReference>
<dbReference type="Pfam" id="PF13041">
    <property type="entry name" value="PPR_2"/>
    <property type="match status" value="4"/>
</dbReference>
<name>A0A843VR84_COLES</name>
<protein>
    <recommendedName>
        <fullName evidence="5">Pentatricopeptide repeat-containing protein</fullName>
    </recommendedName>
</protein>
<dbReference type="FunFam" id="1.25.40.10:FF:000436">
    <property type="entry name" value="Pentatricopeptide repeat-containing protein At5g39350 family"/>
    <property type="match status" value="1"/>
</dbReference>
<evidence type="ECO:0000256" key="1">
    <source>
        <dbReference type="ARBA" id="ARBA00022737"/>
    </source>
</evidence>
<reference evidence="3" key="1">
    <citation type="submission" date="2017-07" db="EMBL/GenBank/DDBJ databases">
        <title>Taro Niue Genome Assembly and Annotation.</title>
        <authorList>
            <person name="Atibalentja N."/>
            <person name="Keating K."/>
            <person name="Fields C.J."/>
        </authorList>
    </citation>
    <scope>NUCLEOTIDE SEQUENCE</scope>
    <source>
        <strain evidence="3">Niue_2</strain>
        <tissue evidence="3">Leaf</tissue>
    </source>
</reference>
<dbReference type="Gene3D" id="1.25.40.10">
    <property type="entry name" value="Tetratricopeptide repeat domain"/>
    <property type="match status" value="5"/>
</dbReference>
<dbReference type="InterPro" id="IPR002885">
    <property type="entry name" value="PPR_rpt"/>
</dbReference>
<keyword evidence="4" id="KW-1185">Reference proteome</keyword>
<accession>A0A843VR84</accession>
<dbReference type="Proteomes" id="UP000652761">
    <property type="component" value="Unassembled WGS sequence"/>
</dbReference>
<dbReference type="AlphaFoldDB" id="A0A843VR84"/>
<dbReference type="SMR" id="A0A843VR84"/>
<dbReference type="GO" id="GO:0003723">
    <property type="term" value="F:RNA binding"/>
    <property type="evidence" value="ECO:0007669"/>
    <property type="project" value="InterPro"/>
</dbReference>
<dbReference type="Pfam" id="PF20431">
    <property type="entry name" value="E_motif"/>
    <property type="match status" value="1"/>
</dbReference>
<proteinExistence type="predicted"/>
<gene>
    <name evidence="3" type="ORF">Taro_027319</name>
</gene>
<evidence type="ECO:0000256" key="2">
    <source>
        <dbReference type="PROSITE-ProRule" id="PRU00708"/>
    </source>
</evidence>
<feature type="repeat" description="PPR" evidence="2">
    <location>
        <begin position="501"/>
        <end position="535"/>
    </location>
</feature>
<keyword evidence="1" id="KW-0677">Repeat</keyword>
<evidence type="ECO:0000313" key="3">
    <source>
        <dbReference type="EMBL" id="MQL94653.1"/>
    </source>
</evidence>
<dbReference type="InterPro" id="IPR011990">
    <property type="entry name" value="TPR-like_helical_dom_sf"/>
</dbReference>
<comment type="caution">
    <text evidence="3">The sequence shown here is derived from an EMBL/GenBank/DDBJ whole genome shotgun (WGS) entry which is preliminary data.</text>
</comment>
<sequence length="690" mass="74711">MNGASSSVPRPTAALVPLTSSRCLALLQCCALTRSLTKGKLLHAHLITAGLLSPLLGELRCSFFTLPVKLASTYALCGDALTARLLFDQMSPQRRTPFLCNALLRGYLQNGLPLDALRLFDEMRVLGRRPDKFTFTFALKACADLSMRPAGEQVHCMALVMGFASDGYVQNSLMGMYVSCGDVVEAGKVFGGMRARTVVSWNTMISGLFQNGYAEKALALYDQMAAAGVELDRATVVSVLPACACLGDLLRGRQVHMSVNEKGFGGHVGVKNSLIDMYSKCGSLKDARVVFEDEACQRDVVSWTALIGGYILHKFPSEALSLAHEMMASGTKPNAVTMASLLSACTSSSSLTTHGKCLHGSSVRLSLESDIIVETALIDMYAKCGSIHLSLSVFANGSKRRATWNALISSYAHHNLPTKAVNSFKQMLSEAVLADLATITSVLPAYSDLADLRQARNIHGYLVSMGFHRQIEVATGLMDVYAKTGSLETAHELFDGLPAKDMVSWSAIIAGYGLHGHARTAITLFERMEASGVEPNEVTFTSMLYSCSHAGLVDEGLYFFRRMIESPRVRPEAEHYACIVDLLGRAGRLGEAYGLIRAMPFEPNHAVWGALLGACVIHGNVELGEQAAGHLFDLEPENTGNYVLLGNIYSAVGRWKDAENVRNLVKRRGLKKEPGCSLIELPNPRLMHAS</sequence>
<dbReference type="GO" id="GO:0009451">
    <property type="term" value="P:RNA modification"/>
    <property type="evidence" value="ECO:0007669"/>
    <property type="project" value="InterPro"/>
</dbReference>
<feature type="repeat" description="PPR" evidence="2">
    <location>
        <begin position="197"/>
        <end position="231"/>
    </location>
</feature>
<dbReference type="Pfam" id="PF01535">
    <property type="entry name" value="PPR"/>
    <property type="match status" value="4"/>
</dbReference>
<evidence type="ECO:0008006" key="5">
    <source>
        <dbReference type="Google" id="ProtNLM"/>
    </source>
</evidence>
<dbReference type="OrthoDB" id="185373at2759"/>
<organism evidence="3 4">
    <name type="scientific">Colocasia esculenta</name>
    <name type="common">Wild taro</name>
    <name type="synonym">Arum esculentum</name>
    <dbReference type="NCBI Taxonomy" id="4460"/>
    <lineage>
        <taxon>Eukaryota</taxon>
        <taxon>Viridiplantae</taxon>
        <taxon>Streptophyta</taxon>
        <taxon>Embryophyta</taxon>
        <taxon>Tracheophyta</taxon>
        <taxon>Spermatophyta</taxon>
        <taxon>Magnoliopsida</taxon>
        <taxon>Liliopsida</taxon>
        <taxon>Araceae</taxon>
        <taxon>Aroideae</taxon>
        <taxon>Colocasieae</taxon>
        <taxon>Colocasia</taxon>
    </lineage>
</organism>
<dbReference type="FunFam" id="1.25.40.10:FF:000090">
    <property type="entry name" value="Pentatricopeptide repeat-containing protein, chloroplastic"/>
    <property type="match status" value="1"/>
</dbReference>
<feature type="repeat" description="PPR" evidence="2">
    <location>
        <begin position="536"/>
        <end position="566"/>
    </location>
</feature>
<evidence type="ECO:0000313" key="4">
    <source>
        <dbReference type="Proteomes" id="UP000652761"/>
    </source>
</evidence>
<dbReference type="InterPro" id="IPR046960">
    <property type="entry name" value="PPR_At4g14850-like_plant"/>
</dbReference>
<dbReference type="PROSITE" id="PS51375">
    <property type="entry name" value="PPR"/>
    <property type="match status" value="6"/>
</dbReference>
<feature type="repeat" description="PPR" evidence="2">
    <location>
        <begin position="400"/>
        <end position="434"/>
    </location>
</feature>